<keyword evidence="3" id="KW-1185">Reference proteome</keyword>
<dbReference type="Proteomes" id="UP000092993">
    <property type="component" value="Unassembled WGS sequence"/>
</dbReference>
<evidence type="ECO:0000313" key="2">
    <source>
        <dbReference type="EMBL" id="OBZ77068.1"/>
    </source>
</evidence>
<proteinExistence type="predicted"/>
<evidence type="ECO:0000256" key="1">
    <source>
        <dbReference type="SAM" id="MobiDB-lite"/>
    </source>
</evidence>
<comment type="caution">
    <text evidence="2">The sequence shown here is derived from an EMBL/GenBank/DDBJ whole genome shotgun (WGS) entry which is preliminary data.</text>
</comment>
<organism evidence="2 3">
    <name type="scientific">Grifola frondosa</name>
    <name type="common">Maitake</name>
    <name type="synonym">Polyporus frondosus</name>
    <dbReference type="NCBI Taxonomy" id="5627"/>
    <lineage>
        <taxon>Eukaryota</taxon>
        <taxon>Fungi</taxon>
        <taxon>Dikarya</taxon>
        <taxon>Basidiomycota</taxon>
        <taxon>Agaricomycotina</taxon>
        <taxon>Agaricomycetes</taxon>
        <taxon>Polyporales</taxon>
        <taxon>Grifolaceae</taxon>
        <taxon>Grifola</taxon>
    </lineage>
</organism>
<feature type="region of interest" description="Disordered" evidence="1">
    <location>
        <begin position="55"/>
        <end position="76"/>
    </location>
</feature>
<feature type="compositionally biased region" description="Basic and acidic residues" evidence="1">
    <location>
        <begin position="55"/>
        <end position="66"/>
    </location>
</feature>
<dbReference type="AlphaFoldDB" id="A0A1C7MJV9"/>
<name>A0A1C7MJV9_GRIFR</name>
<evidence type="ECO:0000313" key="3">
    <source>
        <dbReference type="Proteomes" id="UP000092993"/>
    </source>
</evidence>
<gene>
    <name evidence="2" type="ORF">A0H81_03177</name>
</gene>
<sequence>MPGQFSEGDCLYYYGDYIVANHRSAPPLYSRCLKSTLMSLTPPRVLQQLPALELHSSHDNSEHSRLSGELFCHSRR</sequence>
<dbReference type="EMBL" id="LUGG01000003">
    <property type="protein sequence ID" value="OBZ77068.1"/>
    <property type="molecule type" value="Genomic_DNA"/>
</dbReference>
<accession>A0A1C7MJV9</accession>
<reference evidence="2 3" key="1">
    <citation type="submission" date="2016-03" db="EMBL/GenBank/DDBJ databases">
        <title>Whole genome sequencing of Grifola frondosa 9006-11.</title>
        <authorList>
            <person name="Min B."/>
            <person name="Park H."/>
            <person name="Kim J.-G."/>
            <person name="Cho H."/>
            <person name="Oh Y.-L."/>
            <person name="Kong W.-S."/>
            <person name="Choi I.-G."/>
        </authorList>
    </citation>
    <scope>NUCLEOTIDE SEQUENCE [LARGE SCALE GENOMIC DNA]</scope>
    <source>
        <strain evidence="2 3">9006-11</strain>
    </source>
</reference>
<protein>
    <submittedName>
        <fullName evidence="2">Uncharacterized protein</fullName>
    </submittedName>
</protein>